<reference evidence="1 2" key="1">
    <citation type="submission" date="2020-08" db="EMBL/GenBank/DDBJ databases">
        <title>Genomic Encyclopedia of Type Strains, Phase IV (KMG-IV): sequencing the most valuable type-strain genomes for metagenomic binning, comparative biology and taxonomic classification.</title>
        <authorList>
            <person name="Goeker M."/>
        </authorList>
    </citation>
    <scope>NUCLEOTIDE SEQUENCE [LARGE SCALE GENOMIC DNA]</scope>
    <source>
        <strain evidence="1 2">DSM 101730</strain>
    </source>
</reference>
<dbReference type="InterPro" id="IPR036291">
    <property type="entry name" value="NAD(P)-bd_dom_sf"/>
</dbReference>
<accession>A0A840SJK0</accession>
<sequence>MPTVVVTSSSRGIGREFVRQFAAEGWRVIAACRQPETVADELHALGDGVRPIAMDVTDLASVEAVAAEDDEPVDLLVNSAGIMGHTDDGVDHVNYLEWQHLLDINLMGPVRVLDAFADRLAAAKDAKAITITSGMGSIGDVGSPRAMMYRTSKAAVNMAMRVRALEMTPRGIIVAVINPGWVQTDMGGAKAPTTVEESVTGMRRVIDALTPAEAGSFLNWKGGNYPW</sequence>
<dbReference type="EMBL" id="JACHFM010000001">
    <property type="protein sequence ID" value="MBB5221134.1"/>
    <property type="molecule type" value="Genomic_DNA"/>
</dbReference>
<dbReference type="Proteomes" id="UP000549457">
    <property type="component" value="Unassembled WGS sequence"/>
</dbReference>
<evidence type="ECO:0000313" key="2">
    <source>
        <dbReference type="Proteomes" id="UP000549457"/>
    </source>
</evidence>
<gene>
    <name evidence="1" type="ORF">HNP73_001055</name>
</gene>
<dbReference type="PANTHER" id="PTHR45458">
    <property type="entry name" value="SHORT-CHAIN DEHYDROGENASE/REDUCTASE SDR"/>
    <property type="match status" value="1"/>
</dbReference>
<dbReference type="InterPro" id="IPR002347">
    <property type="entry name" value="SDR_fam"/>
</dbReference>
<evidence type="ECO:0000313" key="1">
    <source>
        <dbReference type="EMBL" id="MBB5221134.1"/>
    </source>
</evidence>
<dbReference type="PRINTS" id="PR00081">
    <property type="entry name" value="GDHRDH"/>
</dbReference>
<dbReference type="AlphaFoldDB" id="A0A840SJK0"/>
<dbReference type="PANTHER" id="PTHR45458:SF1">
    <property type="entry name" value="SHORT CHAIN DEHYDROGENASE"/>
    <property type="match status" value="1"/>
</dbReference>
<proteinExistence type="predicted"/>
<dbReference type="RefSeq" id="WP_184147535.1">
    <property type="nucleotide sequence ID" value="NZ_JACHFM010000001.1"/>
</dbReference>
<organism evidence="1 2">
    <name type="scientific">Amaricoccus macauensis</name>
    <dbReference type="NCBI Taxonomy" id="57001"/>
    <lineage>
        <taxon>Bacteria</taxon>
        <taxon>Pseudomonadati</taxon>
        <taxon>Pseudomonadota</taxon>
        <taxon>Alphaproteobacteria</taxon>
        <taxon>Rhodobacterales</taxon>
        <taxon>Paracoccaceae</taxon>
        <taxon>Amaricoccus</taxon>
    </lineage>
</organism>
<name>A0A840SJK0_9RHOB</name>
<protein>
    <submittedName>
        <fullName evidence="1">NAD(P)-dependent dehydrogenase (Short-subunit alcohol dehydrogenase family)</fullName>
    </submittedName>
</protein>
<dbReference type="CDD" id="cd05325">
    <property type="entry name" value="carb_red_sniffer_like_SDR_c"/>
    <property type="match status" value="1"/>
</dbReference>
<dbReference type="SUPFAM" id="SSF51735">
    <property type="entry name" value="NAD(P)-binding Rossmann-fold domains"/>
    <property type="match status" value="1"/>
</dbReference>
<keyword evidence="2" id="KW-1185">Reference proteome</keyword>
<dbReference type="GO" id="GO:0016616">
    <property type="term" value="F:oxidoreductase activity, acting on the CH-OH group of donors, NAD or NADP as acceptor"/>
    <property type="evidence" value="ECO:0007669"/>
    <property type="project" value="TreeGrafter"/>
</dbReference>
<dbReference type="Gene3D" id="3.40.50.720">
    <property type="entry name" value="NAD(P)-binding Rossmann-like Domain"/>
    <property type="match status" value="1"/>
</dbReference>
<dbReference type="Pfam" id="PF00106">
    <property type="entry name" value="adh_short"/>
    <property type="match status" value="1"/>
</dbReference>
<comment type="caution">
    <text evidence="1">The sequence shown here is derived from an EMBL/GenBank/DDBJ whole genome shotgun (WGS) entry which is preliminary data.</text>
</comment>
<dbReference type="InterPro" id="IPR052184">
    <property type="entry name" value="SDR_enzymes"/>
</dbReference>